<dbReference type="GO" id="GO:0016757">
    <property type="term" value="F:glycosyltransferase activity"/>
    <property type="evidence" value="ECO:0007669"/>
    <property type="project" value="UniProtKB-KW"/>
</dbReference>
<keyword evidence="3" id="KW-0812">Transmembrane</keyword>
<accession>A0A381R4L6</accession>
<keyword evidence="1" id="KW-0328">Glycosyltransferase</keyword>
<dbReference type="InterPro" id="IPR029044">
    <property type="entry name" value="Nucleotide-diphossugar_trans"/>
</dbReference>
<keyword evidence="3" id="KW-1133">Transmembrane helix</keyword>
<dbReference type="Pfam" id="PF00535">
    <property type="entry name" value="Glycos_transf_2"/>
    <property type="match status" value="1"/>
</dbReference>
<feature type="transmembrane region" description="Helical" evidence="3">
    <location>
        <begin position="5"/>
        <end position="24"/>
    </location>
</feature>
<protein>
    <recommendedName>
        <fullName evidence="4">Glycosyltransferase 2-like domain-containing protein</fullName>
    </recommendedName>
</protein>
<feature type="transmembrane region" description="Helical" evidence="3">
    <location>
        <begin position="306"/>
        <end position="326"/>
    </location>
</feature>
<evidence type="ECO:0000256" key="1">
    <source>
        <dbReference type="ARBA" id="ARBA00022676"/>
    </source>
</evidence>
<sequence>MTLILYLCTGLYLCFVLFIIAGLFKHNTSAVKTNNELSKVSIVVAARNEENNIASLIHDLIHQTYPRDKLEIIIANDRSTDQTGAILNKAAAKHSYIHHIQIEECNPEMASKKHALQQAIQRATGDIIVCTDADCQVPQTWVSSMASSVKSNGGITIGFSKIAGESFFDQYQMIDFLSITAANAGFGGWKVFWSGSGQNLSYEKKNFELINGFTPVKDKISGDDMYLVQAISAIDGAAINIDPQSFVSTQPVKTVKDFVNQRIRWSSNARGNVRKKPWFFSFLFSAFLCNLALFSGFLLQSKGIQFAFFLKFIFEGLVIFLGGRLFETPVPSLVYLTWAVVQPFYIPFIGLLGLANIYTWKS</sequence>
<dbReference type="EMBL" id="UINC01001682">
    <property type="protein sequence ID" value="SUZ86460.1"/>
    <property type="molecule type" value="Genomic_DNA"/>
</dbReference>
<name>A0A381R4L6_9ZZZZ</name>
<reference evidence="5" key="1">
    <citation type="submission" date="2018-05" db="EMBL/GenBank/DDBJ databases">
        <authorList>
            <person name="Lanie J.A."/>
            <person name="Ng W.-L."/>
            <person name="Kazmierczak K.M."/>
            <person name="Andrzejewski T.M."/>
            <person name="Davidsen T.M."/>
            <person name="Wayne K.J."/>
            <person name="Tettelin H."/>
            <person name="Glass J.I."/>
            <person name="Rusch D."/>
            <person name="Podicherti R."/>
            <person name="Tsui H.-C.T."/>
            <person name="Winkler M.E."/>
        </authorList>
    </citation>
    <scope>NUCLEOTIDE SEQUENCE</scope>
</reference>
<feature type="transmembrane region" description="Helical" evidence="3">
    <location>
        <begin position="332"/>
        <end position="358"/>
    </location>
</feature>
<keyword evidence="3" id="KW-0472">Membrane</keyword>
<dbReference type="PANTHER" id="PTHR43630">
    <property type="entry name" value="POLY-BETA-1,6-N-ACETYL-D-GLUCOSAMINE SYNTHASE"/>
    <property type="match status" value="1"/>
</dbReference>
<feature type="domain" description="Glycosyltransferase 2-like" evidence="4">
    <location>
        <begin position="41"/>
        <end position="173"/>
    </location>
</feature>
<organism evidence="5">
    <name type="scientific">marine metagenome</name>
    <dbReference type="NCBI Taxonomy" id="408172"/>
    <lineage>
        <taxon>unclassified sequences</taxon>
        <taxon>metagenomes</taxon>
        <taxon>ecological metagenomes</taxon>
    </lineage>
</organism>
<dbReference type="SUPFAM" id="SSF53448">
    <property type="entry name" value="Nucleotide-diphospho-sugar transferases"/>
    <property type="match status" value="1"/>
</dbReference>
<feature type="transmembrane region" description="Helical" evidence="3">
    <location>
        <begin position="278"/>
        <end position="299"/>
    </location>
</feature>
<gene>
    <name evidence="5" type="ORF">METZ01_LOCUS39314</name>
</gene>
<evidence type="ECO:0000313" key="5">
    <source>
        <dbReference type="EMBL" id="SUZ86460.1"/>
    </source>
</evidence>
<evidence type="ECO:0000259" key="4">
    <source>
        <dbReference type="Pfam" id="PF00535"/>
    </source>
</evidence>
<evidence type="ECO:0000256" key="3">
    <source>
        <dbReference type="SAM" id="Phobius"/>
    </source>
</evidence>
<dbReference type="PANTHER" id="PTHR43630:SF1">
    <property type="entry name" value="POLY-BETA-1,6-N-ACETYL-D-GLUCOSAMINE SYNTHASE"/>
    <property type="match status" value="1"/>
</dbReference>
<dbReference type="AlphaFoldDB" id="A0A381R4L6"/>
<dbReference type="Gene3D" id="3.90.550.10">
    <property type="entry name" value="Spore Coat Polysaccharide Biosynthesis Protein SpsA, Chain A"/>
    <property type="match status" value="1"/>
</dbReference>
<evidence type="ECO:0000256" key="2">
    <source>
        <dbReference type="ARBA" id="ARBA00022679"/>
    </source>
</evidence>
<keyword evidence="2" id="KW-0808">Transferase</keyword>
<dbReference type="InterPro" id="IPR001173">
    <property type="entry name" value="Glyco_trans_2-like"/>
</dbReference>
<proteinExistence type="predicted"/>